<dbReference type="KEGG" id="gba:J421_1211"/>
<dbReference type="STRING" id="861299.J421_1211"/>
<dbReference type="eggNOG" id="ENOG50313QD">
    <property type="taxonomic scope" value="Bacteria"/>
</dbReference>
<evidence type="ECO:0000256" key="1">
    <source>
        <dbReference type="SAM" id="MobiDB-lite"/>
    </source>
</evidence>
<dbReference type="InParanoid" id="W0RH82"/>
<evidence type="ECO:0000313" key="2">
    <source>
        <dbReference type="EMBL" id="AHG88748.1"/>
    </source>
</evidence>
<name>W0RH82_9BACT</name>
<dbReference type="EMBL" id="CP007128">
    <property type="protein sequence ID" value="AHG88748.1"/>
    <property type="molecule type" value="Genomic_DNA"/>
</dbReference>
<feature type="region of interest" description="Disordered" evidence="1">
    <location>
        <begin position="132"/>
        <end position="151"/>
    </location>
</feature>
<dbReference type="HOGENOM" id="CLU_401574_0_0_0"/>
<reference evidence="2 3" key="1">
    <citation type="journal article" date="2014" name="Genome Announc.">
        <title>Genome Sequence and Methylome of Soil Bacterium Gemmatirosa kalamazoonensis KBS708T, a Member of the Rarely Cultivated Gemmatimonadetes Phylum.</title>
        <authorList>
            <person name="Debruyn J.M."/>
            <person name="Radosevich M."/>
            <person name="Wommack K.E."/>
            <person name="Polson S.W."/>
            <person name="Hauser L.J."/>
            <person name="Fawaz M.N."/>
            <person name="Korlach J."/>
            <person name="Tsai Y.C."/>
        </authorList>
    </citation>
    <scope>NUCLEOTIDE SEQUENCE [LARGE SCALE GENOMIC DNA]</scope>
    <source>
        <strain evidence="2 3">KBS708</strain>
    </source>
</reference>
<dbReference type="RefSeq" id="WP_025410273.1">
    <property type="nucleotide sequence ID" value="NZ_CP007128.1"/>
</dbReference>
<dbReference type="AlphaFoldDB" id="W0RH82"/>
<dbReference type="Proteomes" id="UP000019151">
    <property type="component" value="Chromosome"/>
</dbReference>
<dbReference type="OrthoDB" id="568240at2"/>
<gene>
    <name evidence="2" type="ORF">J421_1211</name>
</gene>
<organism evidence="2 3">
    <name type="scientific">Gemmatirosa kalamazoonensis</name>
    <dbReference type="NCBI Taxonomy" id="861299"/>
    <lineage>
        <taxon>Bacteria</taxon>
        <taxon>Pseudomonadati</taxon>
        <taxon>Gemmatimonadota</taxon>
        <taxon>Gemmatimonadia</taxon>
        <taxon>Gemmatimonadales</taxon>
        <taxon>Gemmatimonadaceae</taxon>
        <taxon>Gemmatirosa</taxon>
    </lineage>
</organism>
<keyword evidence="3" id="KW-1185">Reference proteome</keyword>
<protein>
    <submittedName>
        <fullName evidence="2">Uncharacterized protein</fullName>
    </submittedName>
</protein>
<evidence type="ECO:0000313" key="3">
    <source>
        <dbReference type="Proteomes" id="UP000019151"/>
    </source>
</evidence>
<proteinExistence type="predicted"/>
<accession>W0RH82</accession>
<sequence>MLGIRVLGAQTGADGADSAPALTAGWDVARFQPRDATLALALSRPLRADDGRLVVVVGRADLSALLETVGTRVRLPLRGERLPAGDVEVRAYLAPRDARAAWVELGRFPLKLLDRAGFETLAVRPKLDVQSDGQLDAHLPPDTPPTTRAGMYQDVSLNGGVEGTLRRGGAEAGIQALLVGASRDQSRLRAAQLGPRAPMLDLASYDVRLARGGTTFHAGHLAVGSARQLVNQFRSRGLSLDLSRGRVQLGLAGVAGSELVGWDDPLGMARPSHRVVTASVGVEALKRPGLLRLELAALDGSLQPKPGFLQGSVTDREQSRGASAQISAADPTGRVHLAAGLTRSRFANPHDPTLGADSIALVPVRPETRDARFGELRVEALRGGKLLGIPTTLSLAARHERVDPQYRSVAAQLHADRAIDALELTGAVDALQIQATADRARDNLDRVPSLLTTRTRTRNVNASLPVARLVRAANGWWWPTLTAAVQSLRQAGDGIPPDGGFRGAFQVPDQRTRAVTVAAAWQRGAGTLTLRADRSSIDNRQPDRERADVVTTVRGATVGLTASPRLTLGLDLATNLVRDASTGRRARDRRVALQGDWRPLGHTSLNGTFGLASSDDPTASRRGRNTDARLELSQGFDVYARRDGASQVRAFVRYARSGAALRLAESLQPSVRQWTVSGGLSLRVF</sequence>